<evidence type="ECO:0000313" key="2">
    <source>
        <dbReference type="Proteomes" id="UP000499080"/>
    </source>
</evidence>
<dbReference type="AlphaFoldDB" id="A0A4Y2SS87"/>
<dbReference type="Proteomes" id="UP000499080">
    <property type="component" value="Unassembled WGS sequence"/>
</dbReference>
<gene>
    <name evidence="1" type="ORF">AVEN_72982_1</name>
</gene>
<sequence>MMDHVILFPNVNKWVRFDLSFSSDEINMNLSRAVKYHRNNERKRIQRANESTEESFGRRSGRIRNSLFQGAAIYVNDQISNVEENSLLY</sequence>
<reference evidence="1 2" key="1">
    <citation type="journal article" date="2019" name="Sci. Rep.">
        <title>Orb-weaving spider Araneus ventricosus genome elucidates the spidroin gene catalogue.</title>
        <authorList>
            <person name="Kono N."/>
            <person name="Nakamura H."/>
            <person name="Ohtoshi R."/>
            <person name="Moran D.A.P."/>
            <person name="Shinohara A."/>
            <person name="Yoshida Y."/>
            <person name="Fujiwara M."/>
            <person name="Mori M."/>
            <person name="Tomita M."/>
            <person name="Arakawa K."/>
        </authorList>
    </citation>
    <scope>NUCLEOTIDE SEQUENCE [LARGE SCALE GENOMIC DNA]</scope>
</reference>
<keyword evidence="2" id="KW-1185">Reference proteome</keyword>
<protein>
    <submittedName>
        <fullName evidence="1">Uncharacterized protein</fullName>
    </submittedName>
</protein>
<proteinExistence type="predicted"/>
<name>A0A4Y2SS87_ARAVE</name>
<dbReference type="EMBL" id="BGPR01023791">
    <property type="protein sequence ID" value="GBN91238.1"/>
    <property type="molecule type" value="Genomic_DNA"/>
</dbReference>
<organism evidence="1 2">
    <name type="scientific">Araneus ventricosus</name>
    <name type="common">Orbweaver spider</name>
    <name type="synonym">Epeira ventricosa</name>
    <dbReference type="NCBI Taxonomy" id="182803"/>
    <lineage>
        <taxon>Eukaryota</taxon>
        <taxon>Metazoa</taxon>
        <taxon>Ecdysozoa</taxon>
        <taxon>Arthropoda</taxon>
        <taxon>Chelicerata</taxon>
        <taxon>Arachnida</taxon>
        <taxon>Araneae</taxon>
        <taxon>Araneomorphae</taxon>
        <taxon>Entelegynae</taxon>
        <taxon>Araneoidea</taxon>
        <taxon>Araneidae</taxon>
        <taxon>Araneus</taxon>
    </lineage>
</organism>
<evidence type="ECO:0000313" key="1">
    <source>
        <dbReference type="EMBL" id="GBN91238.1"/>
    </source>
</evidence>
<comment type="caution">
    <text evidence="1">The sequence shown here is derived from an EMBL/GenBank/DDBJ whole genome shotgun (WGS) entry which is preliminary data.</text>
</comment>
<accession>A0A4Y2SS87</accession>